<protein>
    <recommendedName>
        <fullName evidence="1">Deleted in lung and esophageal cancer protein 1 Ig-like domain-containing protein</fullName>
    </recommendedName>
</protein>
<dbReference type="Pfam" id="PF23277">
    <property type="entry name" value="Ig_Dlec1_1"/>
    <property type="match status" value="1"/>
</dbReference>
<name>A0A812AJU1_ACAPH</name>
<dbReference type="InterPro" id="IPR013783">
    <property type="entry name" value="Ig-like_fold"/>
</dbReference>
<dbReference type="AlphaFoldDB" id="A0A812AJU1"/>
<dbReference type="PANTHER" id="PTHR46348">
    <property type="entry name" value="DELETED IN LUNG AND ESOPHAGEAL CANCER PROTEIN 1"/>
    <property type="match status" value="1"/>
</dbReference>
<dbReference type="Proteomes" id="UP000597762">
    <property type="component" value="Unassembled WGS sequence"/>
</dbReference>
<evidence type="ECO:0000313" key="3">
    <source>
        <dbReference type="Proteomes" id="UP000597762"/>
    </source>
</evidence>
<reference evidence="2" key="1">
    <citation type="submission" date="2021-01" db="EMBL/GenBank/DDBJ databases">
        <authorList>
            <person name="Li R."/>
            <person name="Bekaert M."/>
        </authorList>
    </citation>
    <scope>NUCLEOTIDE SEQUENCE</scope>
    <source>
        <strain evidence="2">Farmed</strain>
    </source>
</reference>
<evidence type="ECO:0000259" key="1">
    <source>
        <dbReference type="Pfam" id="PF23277"/>
    </source>
</evidence>
<evidence type="ECO:0000313" key="2">
    <source>
        <dbReference type="EMBL" id="CAE1139002.1"/>
    </source>
</evidence>
<proteinExistence type="predicted"/>
<dbReference type="GO" id="GO:0005929">
    <property type="term" value="C:cilium"/>
    <property type="evidence" value="ECO:0007669"/>
    <property type="project" value="TreeGrafter"/>
</dbReference>
<dbReference type="GO" id="GO:0015631">
    <property type="term" value="F:tubulin binding"/>
    <property type="evidence" value="ECO:0007669"/>
    <property type="project" value="TreeGrafter"/>
</dbReference>
<accession>A0A812AJU1</accession>
<feature type="domain" description="Deleted in lung and esophageal cancer protein 1 Ig-like" evidence="1">
    <location>
        <begin position="288"/>
        <end position="387"/>
    </location>
</feature>
<dbReference type="PANTHER" id="PTHR46348:SF1">
    <property type="entry name" value="DELETED IN LUNG AND ESOPHAGEAL CANCER PROTEIN 1"/>
    <property type="match status" value="1"/>
</dbReference>
<dbReference type="InterPro" id="IPR033304">
    <property type="entry name" value="DLEC1"/>
</dbReference>
<organism evidence="2 3">
    <name type="scientific">Acanthosepion pharaonis</name>
    <name type="common">Pharaoh cuttlefish</name>
    <name type="synonym">Sepia pharaonis</name>
    <dbReference type="NCBI Taxonomy" id="158019"/>
    <lineage>
        <taxon>Eukaryota</taxon>
        <taxon>Metazoa</taxon>
        <taxon>Spiralia</taxon>
        <taxon>Lophotrochozoa</taxon>
        <taxon>Mollusca</taxon>
        <taxon>Cephalopoda</taxon>
        <taxon>Coleoidea</taxon>
        <taxon>Decapodiformes</taxon>
        <taxon>Sepiida</taxon>
        <taxon>Sepiina</taxon>
        <taxon>Sepiidae</taxon>
        <taxon>Acanthosepion</taxon>
    </lineage>
</organism>
<dbReference type="EMBL" id="CAHIKZ030000004">
    <property type="protein sequence ID" value="CAE1139002.1"/>
    <property type="molecule type" value="Genomic_DNA"/>
</dbReference>
<comment type="caution">
    <text evidence="2">The sequence shown here is derived from an EMBL/GenBank/DDBJ whole genome shotgun (WGS) entry which is preliminary data.</text>
</comment>
<dbReference type="GO" id="GO:0005737">
    <property type="term" value="C:cytoplasm"/>
    <property type="evidence" value="ECO:0007669"/>
    <property type="project" value="TreeGrafter"/>
</dbReference>
<sequence>MAEFSSWEDTDREMKLKQIPSSVKSQDVSHILTTIFKDLLSKNSFNNEIIENQVNSKGSDDPYHERYVSELQKALKEKESRVAQIANLERYIIQAQARALSADEKHYNKYWSVGIYKDITTPNVNLQCHSVLDKKMLKENGLLIPDDYTIDKRIPAPPPEATRQVSQYSSKAAIKPTKVEQKLENQSLLTYSHSEKSNRNTEVKQIPKKKDLVFPVNNAWKEYPSLAERLKEKTIMAKMEAKANFLRNPRHQNLSLISGMTSLIHQKKNSTQADTSLQEDNDEESAVFIALPKEIVFNEYKTGNIYEATLELKNVSTVLRTCRVLPPASKYFTIGLGQFPGDHGLVAPGMSCIYTIRFAPDSLGDFFDELKIITQTSNSISVPLLGKRPHPVLTLPPAINLGYCLVGAVHMTQIVLKNDGGPGCFCLLPASNWPATNFRTVVREETVTIPPFVIRPSTFEMLSGQVGVLEIVFQPEEAKTFQEKVTIVCDNCQVKYIDIIGVAQKAEVMIVSSHDVLTEPSFEENPDKTEKHFIRFDNLNLFSYQEKRFMVKNCTNINLSFYWLKCTLTNDPTNQESFIYTKETMENPPFCIYPEYGNIPPAETLSFETVFAPEKVDCYKCVFYK</sequence>
<gene>
    <name evidence="2" type="ORF">SPHA_324</name>
</gene>
<dbReference type="Gene3D" id="2.60.40.10">
    <property type="entry name" value="Immunoglobulins"/>
    <property type="match status" value="3"/>
</dbReference>
<keyword evidence="3" id="KW-1185">Reference proteome</keyword>
<dbReference type="GO" id="GO:0008285">
    <property type="term" value="P:negative regulation of cell population proliferation"/>
    <property type="evidence" value="ECO:0007669"/>
    <property type="project" value="InterPro"/>
</dbReference>
<dbReference type="OrthoDB" id="2115465at2759"/>
<dbReference type="InterPro" id="IPR059041">
    <property type="entry name" value="Ig_DLEC1_1"/>
</dbReference>